<evidence type="ECO:0000256" key="4">
    <source>
        <dbReference type="ARBA" id="ARBA00022801"/>
    </source>
</evidence>
<evidence type="ECO:0000256" key="3">
    <source>
        <dbReference type="ARBA" id="ARBA00022670"/>
    </source>
</evidence>
<keyword evidence="2" id="KW-0964">Secreted</keyword>
<accession>A0AAE0GZN9</accession>
<dbReference type="InterPro" id="IPR001254">
    <property type="entry name" value="Trypsin_dom"/>
</dbReference>
<dbReference type="Proteomes" id="UP001190700">
    <property type="component" value="Unassembled WGS sequence"/>
</dbReference>
<dbReference type="AlphaFoldDB" id="A0AAE0GZN9"/>
<organism evidence="7 8">
    <name type="scientific">Cymbomonas tetramitiformis</name>
    <dbReference type="NCBI Taxonomy" id="36881"/>
    <lineage>
        <taxon>Eukaryota</taxon>
        <taxon>Viridiplantae</taxon>
        <taxon>Chlorophyta</taxon>
        <taxon>Pyramimonadophyceae</taxon>
        <taxon>Pyramimonadales</taxon>
        <taxon>Pyramimonadaceae</taxon>
        <taxon>Cymbomonas</taxon>
    </lineage>
</organism>
<dbReference type="GO" id="GO:0005615">
    <property type="term" value="C:extracellular space"/>
    <property type="evidence" value="ECO:0007669"/>
    <property type="project" value="TreeGrafter"/>
</dbReference>
<dbReference type="SUPFAM" id="SSF50494">
    <property type="entry name" value="Trypsin-like serine proteases"/>
    <property type="match status" value="1"/>
</dbReference>
<evidence type="ECO:0000259" key="6">
    <source>
        <dbReference type="PROSITE" id="PS50240"/>
    </source>
</evidence>
<dbReference type="GO" id="GO:0006508">
    <property type="term" value="P:proteolysis"/>
    <property type="evidence" value="ECO:0007669"/>
    <property type="project" value="UniProtKB-KW"/>
</dbReference>
<dbReference type="InterPro" id="IPR043504">
    <property type="entry name" value="Peptidase_S1_PA_chymotrypsin"/>
</dbReference>
<feature type="region of interest" description="Disordered" evidence="5">
    <location>
        <begin position="1"/>
        <end position="32"/>
    </location>
</feature>
<comment type="subcellular location">
    <subcellularLocation>
        <location evidence="1">Secreted</location>
    </subcellularLocation>
</comment>
<evidence type="ECO:0000313" key="8">
    <source>
        <dbReference type="Proteomes" id="UP001190700"/>
    </source>
</evidence>
<evidence type="ECO:0000256" key="5">
    <source>
        <dbReference type="SAM" id="MobiDB-lite"/>
    </source>
</evidence>
<evidence type="ECO:0000256" key="2">
    <source>
        <dbReference type="ARBA" id="ARBA00022525"/>
    </source>
</evidence>
<dbReference type="Gene3D" id="2.40.10.10">
    <property type="entry name" value="Trypsin-like serine proteases"/>
    <property type="match status" value="1"/>
</dbReference>
<dbReference type="SMART" id="SM00020">
    <property type="entry name" value="Tryp_SPc"/>
    <property type="match status" value="1"/>
</dbReference>
<dbReference type="Pfam" id="PF00089">
    <property type="entry name" value="Trypsin"/>
    <property type="match status" value="1"/>
</dbReference>
<dbReference type="InterPro" id="IPR050127">
    <property type="entry name" value="Serine_Proteases_S1"/>
</dbReference>
<evidence type="ECO:0000256" key="1">
    <source>
        <dbReference type="ARBA" id="ARBA00004613"/>
    </source>
</evidence>
<dbReference type="PANTHER" id="PTHR24264">
    <property type="entry name" value="TRYPSIN-RELATED"/>
    <property type="match status" value="1"/>
</dbReference>
<protein>
    <recommendedName>
        <fullName evidence="6">Peptidase S1 domain-containing protein</fullName>
    </recommendedName>
</protein>
<dbReference type="PROSITE" id="PS00135">
    <property type="entry name" value="TRYPSIN_SER"/>
    <property type="match status" value="1"/>
</dbReference>
<gene>
    <name evidence="7" type="ORF">CYMTET_5194</name>
</gene>
<comment type="caution">
    <text evidence="7">The sequence shown here is derived from an EMBL/GenBank/DDBJ whole genome shotgun (WGS) entry which is preliminary data.</text>
</comment>
<evidence type="ECO:0000313" key="7">
    <source>
        <dbReference type="EMBL" id="KAK3287289.1"/>
    </source>
</evidence>
<dbReference type="InterPro" id="IPR009003">
    <property type="entry name" value="Peptidase_S1_PA"/>
</dbReference>
<keyword evidence="4" id="KW-0378">Hydrolase</keyword>
<keyword evidence="8" id="KW-1185">Reference proteome</keyword>
<name>A0AAE0GZN9_9CHLO</name>
<keyword evidence="3" id="KW-0645">Protease</keyword>
<dbReference type="PANTHER" id="PTHR24264:SF65">
    <property type="entry name" value="SRCR DOMAIN-CONTAINING PROTEIN"/>
    <property type="match status" value="1"/>
</dbReference>
<reference evidence="7 8" key="1">
    <citation type="journal article" date="2015" name="Genome Biol. Evol.">
        <title>Comparative Genomics of a Bacterivorous Green Alga Reveals Evolutionary Causalities and Consequences of Phago-Mixotrophic Mode of Nutrition.</title>
        <authorList>
            <person name="Burns J.A."/>
            <person name="Paasch A."/>
            <person name="Narechania A."/>
            <person name="Kim E."/>
        </authorList>
    </citation>
    <scope>NUCLEOTIDE SEQUENCE [LARGE SCALE GENOMIC DNA]</scope>
    <source>
        <strain evidence="7 8">PLY_AMNH</strain>
    </source>
</reference>
<feature type="domain" description="Peptidase S1" evidence="6">
    <location>
        <begin position="55"/>
        <end position="140"/>
    </location>
</feature>
<dbReference type="GO" id="GO:0004252">
    <property type="term" value="F:serine-type endopeptidase activity"/>
    <property type="evidence" value="ECO:0007669"/>
    <property type="project" value="InterPro"/>
</dbReference>
<dbReference type="EMBL" id="LGRX02000923">
    <property type="protein sequence ID" value="KAK3287289.1"/>
    <property type="molecule type" value="Genomic_DNA"/>
</dbReference>
<sequence>MPPPPQCRLPLSAASPGSGVTRHDTARRPPTQAAQDLRCKVPLVRQCKAEGNKTIISLSQCQEAYTEGTATVGGYSICAQGDGVDTCQGDSGGPLISMNGTVGVAIIGVVSWAYGCADERYPGVYARVSDQLEWITSTMGLSPPPLPLQVPLLLQVPSLSKSPSLFKSPSLSSSQS</sequence>
<dbReference type="InterPro" id="IPR033116">
    <property type="entry name" value="TRYPSIN_SER"/>
</dbReference>
<proteinExistence type="predicted"/>
<dbReference type="PROSITE" id="PS50240">
    <property type="entry name" value="TRYPSIN_DOM"/>
    <property type="match status" value="1"/>
</dbReference>